<dbReference type="OrthoDB" id="203796at2759"/>
<keyword evidence="4" id="KW-1185">Reference proteome</keyword>
<evidence type="ECO:0000313" key="3">
    <source>
        <dbReference type="EMBL" id="KAF8480267.1"/>
    </source>
</evidence>
<dbReference type="PANTHER" id="PTHR37848">
    <property type="entry name" value="EXPRESSED PROTEIN"/>
    <property type="match status" value="1"/>
</dbReference>
<dbReference type="Proteomes" id="UP000759537">
    <property type="component" value="Unassembled WGS sequence"/>
</dbReference>
<feature type="region of interest" description="Disordered" evidence="1">
    <location>
        <begin position="168"/>
        <end position="213"/>
    </location>
</feature>
<gene>
    <name evidence="3" type="ORF">DFH94DRAFT_631269</name>
</gene>
<comment type="caution">
    <text evidence="3">The sequence shown here is derived from an EMBL/GenBank/DDBJ whole genome shotgun (WGS) entry which is preliminary data.</text>
</comment>
<keyword evidence="2" id="KW-0812">Transmembrane</keyword>
<accession>A0A9P5MW55</accession>
<dbReference type="EMBL" id="WHVB01000008">
    <property type="protein sequence ID" value="KAF8480267.1"/>
    <property type="molecule type" value="Genomic_DNA"/>
</dbReference>
<reference evidence="3" key="2">
    <citation type="journal article" date="2020" name="Nat. Commun.">
        <title>Large-scale genome sequencing of mycorrhizal fungi provides insights into the early evolution of symbiotic traits.</title>
        <authorList>
            <person name="Miyauchi S."/>
            <person name="Kiss E."/>
            <person name="Kuo A."/>
            <person name="Drula E."/>
            <person name="Kohler A."/>
            <person name="Sanchez-Garcia M."/>
            <person name="Morin E."/>
            <person name="Andreopoulos B."/>
            <person name="Barry K.W."/>
            <person name="Bonito G."/>
            <person name="Buee M."/>
            <person name="Carver A."/>
            <person name="Chen C."/>
            <person name="Cichocki N."/>
            <person name="Clum A."/>
            <person name="Culley D."/>
            <person name="Crous P.W."/>
            <person name="Fauchery L."/>
            <person name="Girlanda M."/>
            <person name="Hayes R.D."/>
            <person name="Keri Z."/>
            <person name="LaButti K."/>
            <person name="Lipzen A."/>
            <person name="Lombard V."/>
            <person name="Magnuson J."/>
            <person name="Maillard F."/>
            <person name="Murat C."/>
            <person name="Nolan M."/>
            <person name="Ohm R.A."/>
            <person name="Pangilinan J."/>
            <person name="Pereira M.F."/>
            <person name="Perotto S."/>
            <person name="Peter M."/>
            <person name="Pfister S."/>
            <person name="Riley R."/>
            <person name="Sitrit Y."/>
            <person name="Stielow J.B."/>
            <person name="Szollosi G."/>
            <person name="Zifcakova L."/>
            <person name="Stursova M."/>
            <person name="Spatafora J.W."/>
            <person name="Tedersoo L."/>
            <person name="Vaario L.M."/>
            <person name="Yamada A."/>
            <person name="Yan M."/>
            <person name="Wang P."/>
            <person name="Xu J."/>
            <person name="Bruns T."/>
            <person name="Baldrian P."/>
            <person name="Vilgalys R."/>
            <person name="Dunand C."/>
            <person name="Henrissat B."/>
            <person name="Grigoriev I.V."/>
            <person name="Hibbett D."/>
            <person name="Nagy L.G."/>
            <person name="Martin F.M."/>
        </authorList>
    </citation>
    <scope>NUCLEOTIDE SEQUENCE</scope>
    <source>
        <strain evidence="3">Prilba</strain>
    </source>
</reference>
<feature type="compositionally biased region" description="Basic and acidic residues" evidence="1">
    <location>
        <begin position="180"/>
        <end position="198"/>
    </location>
</feature>
<protein>
    <submittedName>
        <fullName evidence="3">Uncharacterized protein</fullName>
    </submittedName>
</protein>
<evidence type="ECO:0000256" key="1">
    <source>
        <dbReference type="SAM" id="MobiDB-lite"/>
    </source>
</evidence>
<dbReference type="AlphaFoldDB" id="A0A9P5MW55"/>
<dbReference type="PANTHER" id="PTHR37848:SF1">
    <property type="entry name" value="SUN DOMAIN-CONTAINING PROTEIN"/>
    <property type="match status" value="1"/>
</dbReference>
<feature type="transmembrane region" description="Helical" evidence="2">
    <location>
        <begin position="305"/>
        <end position="322"/>
    </location>
</feature>
<sequence>MTDKDRSLEQPLLNVDDSSGAGPSGLPPPSFEESGGDAVVVFEDVDDTFHEEGEEPPEFMPYEAEHWISSAGEIISLDHHLNEDGEALYRFLLSQAETPPTFLIHCRGTHDETHTRFVNKTDSQGRQYTESENDTETVTDFDFKIAQPVPPRALQWTVADGEPAYRGRMNREVGLPGDTTKADGDTKKQFKDWREERRKRGLPPWVGPDDERREGASFRTDVLKSSWTLRQWADDYCQSQKIFKEFAYEKVIYGWDLGTLEAAIRAAIQSTNYYGDHVEVSFESGHRTVIVRPDRWISRAISNPWLKFLLIITLIYPCIWLFQRLYRRGGGRWAVGGSGYALKRRVRAAEGELIGEKEEEWMKRWEGTIRRSVMAKRVDSAEMIEPNTW</sequence>
<reference evidence="3" key="1">
    <citation type="submission" date="2019-10" db="EMBL/GenBank/DDBJ databases">
        <authorList>
            <consortium name="DOE Joint Genome Institute"/>
            <person name="Kuo A."/>
            <person name="Miyauchi S."/>
            <person name="Kiss E."/>
            <person name="Drula E."/>
            <person name="Kohler A."/>
            <person name="Sanchez-Garcia M."/>
            <person name="Andreopoulos B."/>
            <person name="Barry K.W."/>
            <person name="Bonito G."/>
            <person name="Buee M."/>
            <person name="Carver A."/>
            <person name="Chen C."/>
            <person name="Cichocki N."/>
            <person name="Clum A."/>
            <person name="Culley D."/>
            <person name="Crous P.W."/>
            <person name="Fauchery L."/>
            <person name="Girlanda M."/>
            <person name="Hayes R."/>
            <person name="Keri Z."/>
            <person name="LaButti K."/>
            <person name="Lipzen A."/>
            <person name="Lombard V."/>
            <person name="Magnuson J."/>
            <person name="Maillard F."/>
            <person name="Morin E."/>
            <person name="Murat C."/>
            <person name="Nolan M."/>
            <person name="Ohm R."/>
            <person name="Pangilinan J."/>
            <person name="Pereira M."/>
            <person name="Perotto S."/>
            <person name="Peter M."/>
            <person name="Riley R."/>
            <person name="Sitrit Y."/>
            <person name="Stielow B."/>
            <person name="Szollosi G."/>
            <person name="Zifcakova L."/>
            <person name="Stursova M."/>
            <person name="Spatafora J.W."/>
            <person name="Tedersoo L."/>
            <person name="Vaario L.-M."/>
            <person name="Yamada A."/>
            <person name="Yan M."/>
            <person name="Wang P."/>
            <person name="Xu J."/>
            <person name="Bruns T."/>
            <person name="Baldrian P."/>
            <person name="Vilgalys R."/>
            <person name="Henrissat B."/>
            <person name="Grigoriev I.V."/>
            <person name="Hibbett D."/>
            <person name="Nagy L.G."/>
            <person name="Martin F.M."/>
        </authorList>
    </citation>
    <scope>NUCLEOTIDE SEQUENCE</scope>
    <source>
        <strain evidence="3">Prilba</strain>
    </source>
</reference>
<organism evidence="3 4">
    <name type="scientific">Russula ochroleuca</name>
    <dbReference type="NCBI Taxonomy" id="152965"/>
    <lineage>
        <taxon>Eukaryota</taxon>
        <taxon>Fungi</taxon>
        <taxon>Dikarya</taxon>
        <taxon>Basidiomycota</taxon>
        <taxon>Agaricomycotina</taxon>
        <taxon>Agaricomycetes</taxon>
        <taxon>Russulales</taxon>
        <taxon>Russulaceae</taxon>
        <taxon>Russula</taxon>
    </lineage>
</organism>
<name>A0A9P5MW55_9AGAM</name>
<proteinExistence type="predicted"/>
<keyword evidence="2" id="KW-0472">Membrane</keyword>
<keyword evidence="2" id="KW-1133">Transmembrane helix</keyword>
<feature type="region of interest" description="Disordered" evidence="1">
    <location>
        <begin position="1"/>
        <end position="37"/>
    </location>
</feature>
<evidence type="ECO:0000313" key="4">
    <source>
        <dbReference type="Proteomes" id="UP000759537"/>
    </source>
</evidence>
<evidence type="ECO:0000256" key="2">
    <source>
        <dbReference type="SAM" id="Phobius"/>
    </source>
</evidence>